<protein>
    <submittedName>
        <fullName evidence="4">Response regulator</fullName>
    </submittedName>
</protein>
<evidence type="ECO:0000313" key="4">
    <source>
        <dbReference type="EMBL" id="MBD2702804.1"/>
    </source>
</evidence>
<dbReference type="CDD" id="cd00156">
    <property type="entry name" value="REC"/>
    <property type="match status" value="1"/>
</dbReference>
<dbReference type="PANTHER" id="PTHR44591">
    <property type="entry name" value="STRESS RESPONSE REGULATOR PROTEIN 1"/>
    <property type="match status" value="1"/>
</dbReference>
<keyword evidence="1 2" id="KW-0597">Phosphoprotein</keyword>
<comment type="caution">
    <text evidence="4">The sequence shown here is derived from an EMBL/GenBank/DDBJ whole genome shotgun (WGS) entry which is preliminary data.</text>
</comment>
<proteinExistence type="predicted"/>
<evidence type="ECO:0000313" key="5">
    <source>
        <dbReference type="Proteomes" id="UP000598820"/>
    </source>
</evidence>
<dbReference type="PROSITE" id="PS50110">
    <property type="entry name" value="RESPONSE_REGULATORY"/>
    <property type="match status" value="1"/>
</dbReference>
<sequence length="139" mass="15703">MIGANTRQQYRPMAITTNITASKRVLIIDDEADICLLLSGLLRRLGYQPTCAHFIEEGRQCLHTQQFDAIFLDLNLPDGLGFDLLPSIREEQQVAKVVMISAFDGQSERRRATEQGADYFIGKPFTRRSVEMALQTVQV</sequence>
<keyword evidence="5" id="KW-1185">Reference proteome</keyword>
<dbReference type="AlphaFoldDB" id="A0A926XXX5"/>
<feature type="domain" description="Response regulatory" evidence="3">
    <location>
        <begin position="24"/>
        <end position="138"/>
    </location>
</feature>
<dbReference type="SUPFAM" id="SSF52172">
    <property type="entry name" value="CheY-like"/>
    <property type="match status" value="1"/>
</dbReference>
<dbReference type="Pfam" id="PF00072">
    <property type="entry name" value="Response_reg"/>
    <property type="match status" value="1"/>
</dbReference>
<dbReference type="Gene3D" id="3.40.50.2300">
    <property type="match status" value="1"/>
</dbReference>
<evidence type="ECO:0000256" key="1">
    <source>
        <dbReference type="ARBA" id="ARBA00022553"/>
    </source>
</evidence>
<dbReference type="Proteomes" id="UP000598820">
    <property type="component" value="Unassembled WGS sequence"/>
</dbReference>
<dbReference type="InterPro" id="IPR001789">
    <property type="entry name" value="Sig_transdc_resp-reg_receiver"/>
</dbReference>
<dbReference type="InterPro" id="IPR011006">
    <property type="entry name" value="CheY-like_superfamily"/>
</dbReference>
<dbReference type="EMBL" id="JACWZY010000017">
    <property type="protein sequence ID" value="MBD2702804.1"/>
    <property type="molecule type" value="Genomic_DNA"/>
</dbReference>
<reference evidence="4" key="1">
    <citation type="submission" date="2020-09" db="EMBL/GenBank/DDBJ databases">
        <authorList>
            <person name="Kim M.K."/>
        </authorList>
    </citation>
    <scope>NUCLEOTIDE SEQUENCE</scope>
    <source>
        <strain evidence="4">BT702</strain>
    </source>
</reference>
<organism evidence="4 5">
    <name type="scientific">Spirosoma profusum</name>
    <dbReference type="NCBI Taxonomy" id="2771354"/>
    <lineage>
        <taxon>Bacteria</taxon>
        <taxon>Pseudomonadati</taxon>
        <taxon>Bacteroidota</taxon>
        <taxon>Cytophagia</taxon>
        <taxon>Cytophagales</taxon>
        <taxon>Cytophagaceae</taxon>
        <taxon>Spirosoma</taxon>
    </lineage>
</organism>
<feature type="modified residue" description="4-aspartylphosphate" evidence="2">
    <location>
        <position position="73"/>
    </location>
</feature>
<evidence type="ECO:0000256" key="2">
    <source>
        <dbReference type="PROSITE-ProRule" id="PRU00169"/>
    </source>
</evidence>
<dbReference type="PANTHER" id="PTHR44591:SF3">
    <property type="entry name" value="RESPONSE REGULATORY DOMAIN-CONTAINING PROTEIN"/>
    <property type="match status" value="1"/>
</dbReference>
<dbReference type="GO" id="GO:0000160">
    <property type="term" value="P:phosphorelay signal transduction system"/>
    <property type="evidence" value="ECO:0007669"/>
    <property type="project" value="InterPro"/>
</dbReference>
<dbReference type="SMART" id="SM00448">
    <property type="entry name" value="REC"/>
    <property type="match status" value="1"/>
</dbReference>
<gene>
    <name evidence="4" type="ORF">IC229_19310</name>
</gene>
<name>A0A926XXX5_9BACT</name>
<dbReference type="InterPro" id="IPR050595">
    <property type="entry name" value="Bact_response_regulator"/>
</dbReference>
<accession>A0A926XXX5</accession>
<evidence type="ECO:0000259" key="3">
    <source>
        <dbReference type="PROSITE" id="PS50110"/>
    </source>
</evidence>